<dbReference type="OrthoDB" id="6776244at2759"/>
<protein>
    <recommendedName>
        <fullName evidence="1">MADF domain-containing protein</fullName>
    </recommendedName>
</protein>
<keyword evidence="3" id="KW-1185">Reference proteome</keyword>
<comment type="caution">
    <text evidence="2">The sequence shown here is derived from an EMBL/GenBank/DDBJ whole genome shotgun (WGS) entry which is preliminary data.</text>
</comment>
<dbReference type="Pfam" id="PF10545">
    <property type="entry name" value="MADF_DNA_bdg"/>
    <property type="match status" value="1"/>
</dbReference>
<proteinExistence type="predicted"/>
<name>A0A9P0Q1M5_ACAOB</name>
<sequence length="50" mass="6137">MEAHKIDTEKLISEVENRPSLWDLRKKEYSDRVMRRKCWEELAQLTKRSC</sequence>
<dbReference type="PROSITE" id="PS51029">
    <property type="entry name" value="MADF"/>
    <property type="match status" value="1"/>
</dbReference>
<feature type="domain" description="MADF" evidence="1">
    <location>
        <begin position="10"/>
        <end position="50"/>
    </location>
</feature>
<evidence type="ECO:0000313" key="2">
    <source>
        <dbReference type="EMBL" id="CAH2006820.1"/>
    </source>
</evidence>
<dbReference type="Proteomes" id="UP001152888">
    <property type="component" value="Unassembled WGS sequence"/>
</dbReference>
<evidence type="ECO:0000313" key="3">
    <source>
        <dbReference type="Proteomes" id="UP001152888"/>
    </source>
</evidence>
<accession>A0A9P0Q1M5</accession>
<reference evidence="2" key="1">
    <citation type="submission" date="2022-03" db="EMBL/GenBank/DDBJ databases">
        <authorList>
            <person name="Sayadi A."/>
        </authorList>
    </citation>
    <scope>NUCLEOTIDE SEQUENCE</scope>
</reference>
<evidence type="ECO:0000259" key="1">
    <source>
        <dbReference type="PROSITE" id="PS51029"/>
    </source>
</evidence>
<dbReference type="AlphaFoldDB" id="A0A9P0Q1M5"/>
<organism evidence="2 3">
    <name type="scientific">Acanthoscelides obtectus</name>
    <name type="common">Bean weevil</name>
    <name type="synonym">Bruchus obtectus</name>
    <dbReference type="NCBI Taxonomy" id="200917"/>
    <lineage>
        <taxon>Eukaryota</taxon>
        <taxon>Metazoa</taxon>
        <taxon>Ecdysozoa</taxon>
        <taxon>Arthropoda</taxon>
        <taxon>Hexapoda</taxon>
        <taxon>Insecta</taxon>
        <taxon>Pterygota</taxon>
        <taxon>Neoptera</taxon>
        <taxon>Endopterygota</taxon>
        <taxon>Coleoptera</taxon>
        <taxon>Polyphaga</taxon>
        <taxon>Cucujiformia</taxon>
        <taxon>Chrysomeloidea</taxon>
        <taxon>Chrysomelidae</taxon>
        <taxon>Bruchinae</taxon>
        <taxon>Bruchini</taxon>
        <taxon>Acanthoscelides</taxon>
    </lineage>
</organism>
<dbReference type="InterPro" id="IPR006578">
    <property type="entry name" value="MADF-dom"/>
</dbReference>
<gene>
    <name evidence="2" type="ORF">ACAOBT_LOCUS29318</name>
</gene>
<dbReference type="EMBL" id="CAKOFQ010007708">
    <property type="protein sequence ID" value="CAH2006820.1"/>
    <property type="molecule type" value="Genomic_DNA"/>
</dbReference>